<keyword evidence="14" id="KW-0456">Lyase</keyword>
<keyword evidence="10" id="KW-0961">Cell wall biogenesis/degradation</keyword>
<dbReference type="EC" id="3.2.1.15" evidence="3"/>
<dbReference type="OrthoDB" id="187139at2759"/>
<dbReference type="Gene3D" id="2.160.20.10">
    <property type="entry name" value="Single-stranded right-handed beta-helix, Pectin lyase-like"/>
    <property type="match status" value="1"/>
</dbReference>
<comment type="catalytic activity">
    <reaction evidence="11">
        <text>(1,4-alpha-D-galacturonosyl)n+m + H2O = (1,4-alpha-D-galacturonosyl)n + (1,4-alpha-D-galacturonosyl)m.</text>
        <dbReference type="EC" id="3.2.1.15"/>
    </reaction>
</comment>
<dbReference type="STRING" id="35608.A0A2U1PQE9"/>
<comment type="similarity">
    <text evidence="2 12">Belongs to the glycosyl hydrolase 28 family.</text>
</comment>
<dbReference type="GO" id="GO:0016829">
    <property type="term" value="F:lyase activity"/>
    <property type="evidence" value="ECO:0007669"/>
    <property type="project" value="UniProtKB-KW"/>
</dbReference>
<keyword evidence="4" id="KW-0134">Cell wall</keyword>
<evidence type="ECO:0000256" key="4">
    <source>
        <dbReference type="ARBA" id="ARBA00022512"/>
    </source>
</evidence>
<dbReference type="InterPro" id="IPR006626">
    <property type="entry name" value="PbH1"/>
</dbReference>
<evidence type="ECO:0000313" key="14">
    <source>
        <dbReference type="EMBL" id="PWA88004.1"/>
    </source>
</evidence>
<keyword evidence="9 12" id="KW-0326">Glycosidase</keyword>
<reference evidence="14 15" key="1">
    <citation type="journal article" date="2018" name="Mol. Plant">
        <title>The genome of Artemisia annua provides insight into the evolution of Asteraceae family and artemisinin biosynthesis.</title>
        <authorList>
            <person name="Shen Q."/>
            <person name="Zhang L."/>
            <person name="Liao Z."/>
            <person name="Wang S."/>
            <person name="Yan T."/>
            <person name="Shi P."/>
            <person name="Liu M."/>
            <person name="Fu X."/>
            <person name="Pan Q."/>
            <person name="Wang Y."/>
            <person name="Lv Z."/>
            <person name="Lu X."/>
            <person name="Zhang F."/>
            <person name="Jiang W."/>
            <person name="Ma Y."/>
            <person name="Chen M."/>
            <person name="Hao X."/>
            <person name="Li L."/>
            <person name="Tang Y."/>
            <person name="Lv G."/>
            <person name="Zhou Y."/>
            <person name="Sun X."/>
            <person name="Brodelius P.E."/>
            <person name="Rose J.K.C."/>
            <person name="Tang K."/>
        </authorList>
    </citation>
    <scope>NUCLEOTIDE SEQUENCE [LARGE SCALE GENOMIC DNA]</scope>
    <source>
        <strain evidence="15">cv. Huhao1</strain>
        <tissue evidence="14">Leaf</tissue>
    </source>
</reference>
<dbReference type="AlphaFoldDB" id="A0A2U1PQE9"/>
<organism evidence="14 15">
    <name type="scientific">Artemisia annua</name>
    <name type="common">Sweet wormwood</name>
    <dbReference type="NCBI Taxonomy" id="35608"/>
    <lineage>
        <taxon>Eukaryota</taxon>
        <taxon>Viridiplantae</taxon>
        <taxon>Streptophyta</taxon>
        <taxon>Embryophyta</taxon>
        <taxon>Tracheophyta</taxon>
        <taxon>Spermatophyta</taxon>
        <taxon>Magnoliopsida</taxon>
        <taxon>eudicotyledons</taxon>
        <taxon>Gunneridae</taxon>
        <taxon>Pentapetalae</taxon>
        <taxon>asterids</taxon>
        <taxon>campanulids</taxon>
        <taxon>Asterales</taxon>
        <taxon>Asteraceae</taxon>
        <taxon>Asteroideae</taxon>
        <taxon>Anthemideae</taxon>
        <taxon>Artemisiinae</taxon>
        <taxon>Artemisia</taxon>
    </lineage>
</organism>
<comment type="caution">
    <text evidence="14">The sequence shown here is derived from an EMBL/GenBank/DDBJ whole genome shotgun (WGS) entry which is preliminary data.</text>
</comment>
<dbReference type="GO" id="GO:0071555">
    <property type="term" value="P:cell wall organization"/>
    <property type="evidence" value="ECO:0007669"/>
    <property type="project" value="UniProtKB-KW"/>
</dbReference>
<keyword evidence="15" id="KW-1185">Reference proteome</keyword>
<dbReference type="GO" id="GO:0004650">
    <property type="term" value="F:polygalacturonase activity"/>
    <property type="evidence" value="ECO:0007669"/>
    <property type="project" value="UniProtKB-EC"/>
</dbReference>
<sequence length="419" mass="44761">MSWQIDRMVQLVTLVLVFLTCMLSSALGASSSTKISLVSTTIFDVMKYGARGDGKTNDSPAFMNAWKAACQAQGNKRSILVIPKGRTFLLRPISFNGPCKPSSIFVQVSGNIVAPTKKTDWLGSPIDRWLYFSLVNGLTVSGSGRIDGRGPIWWENACIGTPAPGTTCHAPVALQFKRCNGLRLNGLTHVNSPRVHITLTTCKGVIVSNLHIIAPETSPNTDGIDVSGSTNVNIRDSVIETGDDCIAISGGSSNIKISGIMCGPGHGISIGALGNSGFDVVENVDVRNCTMKKTLTGVRIKSWQGGSGYARRISFTGIKFIAVYNPIIIDQYYCPTQKNCRTSTSAVKLSDITFRGITGTSSMDNVINLSCSKTVPCTNIVVDSVYIKSAIPGRTVYGSCINAHGRASHVKPFLSCIKP</sequence>
<keyword evidence="8 12" id="KW-0378">Hydrolase</keyword>
<dbReference type="InterPro" id="IPR011050">
    <property type="entry name" value="Pectin_lyase_fold/virulence"/>
</dbReference>
<feature type="signal peptide" evidence="13">
    <location>
        <begin position="1"/>
        <end position="28"/>
    </location>
</feature>
<feature type="chain" id="PRO_5015687822" description="endo-polygalacturonase" evidence="13">
    <location>
        <begin position="29"/>
        <end position="419"/>
    </location>
</feature>
<comment type="subcellular location">
    <subcellularLocation>
        <location evidence="1">Secreted</location>
        <location evidence="1">Cell wall</location>
    </subcellularLocation>
</comment>
<evidence type="ECO:0000256" key="2">
    <source>
        <dbReference type="ARBA" id="ARBA00008834"/>
    </source>
</evidence>
<evidence type="ECO:0000256" key="7">
    <source>
        <dbReference type="ARBA" id="ARBA00022737"/>
    </source>
</evidence>
<evidence type="ECO:0000256" key="12">
    <source>
        <dbReference type="RuleBase" id="RU361169"/>
    </source>
</evidence>
<dbReference type="EMBL" id="PKPP01000856">
    <property type="protein sequence ID" value="PWA88004.1"/>
    <property type="molecule type" value="Genomic_DNA"/>
</dbReference>
<dbReference type="InterPro" id="IPR000743">
    <property type="entry name" value="Glyco_hydro_28"/>
</dbReference>
<dbReference type="PANTHER" id="PTHR31375">
    <property type="match status" value="1"/>
</dbReference>
<dbReference type="InterPro" id="IPR012334">
    <property type="entry name" value="Pectin_lyas_fold"/>
</dbReference>
<evidence type="ECO:0000256" key="13">
    <source>
        <dbReference type="SAM" id="SignalP"/>
    </source>
</evidence>
<dbReference type="Proteomes" id="UP000245207">
    <property type="component" value="Unassembled WGS sequence"/>
</dbReference>
<evidence type="ECO:0000256" key="5">
    <source>
        <dbReference type="ARBA" id="ARBA00022525"/>
    </source>
</evidence>
<evidence type="ECO:0000256" key="6">
    <source>
        <dbReference type="ARBA" id="ARBA00022729"/>
    </source>
</evidence>
<dbReference type="FunFam" id="2.160.20.10:FF:000032">
    <property type="entry name" value="Pectin lyase-like superfamily protein"/>
    <property type="match status" value="1"/>
</dbReference>
<dbReference type="GO" id="GO:0005975">
    <property type="term" value="P:carbohydrate metabolic process"/>
    <property type="evidence" value="ECO:0007669"/>
    <property type="project" value="InterPro"/>
</dbReference>
<evidence type="ECO:0000256" key="3">
    <source>
        <dbReference type="ARBA" id="ARBA00012736"/>
    </source>
</evidence>
<evidence type="ECO:0000256" key="8">
    <source>
        <dbReference type="ARBA" id="ARBA00022801"/>
    </source>
</evidence>
<evidence type="ECO:0000256" key="1">
    <source>
        <dbReference type="ARBA" id="ARBA00004191"/>
    </source>
</evidence>
<accession>A0A2U1PQE9</accession>
<proteinExistence type="inferred from homology"/>
<gene>
    <name evidence="14" type="ORF">CTI12_AA125350</name>
</gene>
<dbReference type="SMART" id="SM00710">
    <property type="entry name" value="PbH1"/>
    <property type="match status" value="5"/>
</dbReference>
<evidence type="ECO:0000256" key="9">
    <source>
        <dbReference type="ARBA" id="ARBA00023295"/>
    </source>
</evidence>
<name>A0A2U1PQE9_ARTAN</name>
<evidence type="ECO:0000256" key="10">
    <source>
        <dbReference type="ARBA" id="ARBA00023316"/>
    </source>
</evidence>
<evidence type="ECO:0000313" key="15">
    <source>
        <dbReference type="Proteomes" id="UP000245207"/>
    </source>
</evidence>
<keyword evidence="6 13" id="KW-0732">Signal</keyword>
<keyword evidence="5" id="KW-0964">Secreted</keyword>
<dbReference type="SUPFAM" id="SSF51126">
    <property type="entry name" value="Pectin lyase-like"/>
    <property type="match status" value="1"/>
</dbReference>
<dbReference type="Pfam" id="PF00295">
    <property type="entry name" value="Glyco_hydro_28"/>
    <property type="match status" value="1"/>
</dbReference>
<keyword evidence="7" id="KW-0677">Repeat</keyword>
<protein>
    <recommendedName>
        <fullName evidence="3">endo-polygalacturonase</fullName>
        <ecNumber evidence="3">3.2.1.15</ecNumber>
    </recommendedName>
</protein>
<evidence type="ECO:0000256" key="11">
    <source>
        <dbReference type="ARBA" id="ARBA00034074"/>
    </source>
</evidence>